<accession>A0A147BBL1</accession>
<dbReference type="GO" id="GO:0005634">
    <property type="term" value="C:nucleus"/>
    <property type="evidence" value="ECO:0007669"/>
    <property type="project" value="TreeGrafter"/>
</dbReference>
<dbReference type="PROSITE" id="PS51050">
    <property type="entry name" value="ZF_CW"/>
    <property type="match status" value="1"/>
</dbReference>
<dbReference type="EMBL" id="GEGO01007238">
    <property type="protein sequence ID" value="JAR88166.1"/>
    <property type="molecule type" value="Transcribed_RNA"/>
</dbReference>
<organism evidence="5">
    <name type="scientific">Ixodes ricinus</name>
    <name type="common">Common tick</name>
    <name type="synonym">Acarus ricinus</name>
    <dbReference type="NCBI Taxonomy" id="34613"/>
    <lineage>
        <taxon>Eukaryota</taxon>
        <taxon>Metazoa</taxon>
        <taxon>Ecdysozoa</taxon>
        <taxon>Arthropoda</taxon>
        <taxon>Chelicerata</taxon>
        <taxon>Arachnida</taxon>
        <taxon>Acari</taxon>
        <taxon>Parasitiformes</taxon>
        <taxon>Ixodida</taxon>
        <taxon>Ixodoidea</taxon>
        <taxon>Ixodidae</taxon>
        <taxon>Ixodinae</taxon>
        <taxon>Ixodes</taxon>
    </lineage>
</organism>
<dbReference type="PANTHER" id="PTHR15999:SF2">
    <property type="entry name" value="ZINC FINGER CW-TYPE PWWP DOMAIN PROTEIN 1"/>
    <property type="match status" value="1"/>
</dbReference>
<protein>
    <recommendedName>
        <fullName evidence="4">CW-type domain-containing protein</fullName>
    </recommendedName>
</protein>
<dbReference type="AlphaFoldDB" id="A0A147BBL1"/>
<evidence type="ECO:0000256" key="1">
    <source>
        <dbReference type="ARBA" id="ARBA00022723"/>
    </source>
</evidence>
<dbReference type="Gene3D" id="3.30.40.100">
    <property type="match status" value="1"/>
</dbReference>
<evidence type="ECO:0000256" key="2">
    <source>
        <dbReference type="ARBA" id="ARBA00022771"/>
    </source>
</evidence>
<keyword evidence="2" id="KW-0863">Zinc-finger</keyword>
<dbReference type="GO" id="GO:0008270">
    <property type="term" value="F:zinc ion binding"/>
    <property type="evidence" value="ECO:0007669"/>
    <property type="project" value="UniProtKB-KW"/>
</dbReference>
<evidence type="ECO:0000313" key="5">
    <source>
        <dbReference type="EMBL" id="JAR88166.1"/>
    </source>
</evidence>
<dbReference type="InterPro" id="IPR011124">
    <property type="entry name" value="Znf_CW"/>
</dbReference>
<feature type="non-terminal residue" evidence="5">
    <location>
        <position position="1"/>
    </location>
</feature>
<dbReference type="InterPro" id="IPR042778">
    <property type="entry name" value="ZCWPW1/ZCWPW2"/>
</dbReference>
<evidence type="ECO:0000259" key="4">
    <source>
        <dbReference type="PROSITE" id="PS51050"/>
    </source>
</evidence>
<sequence>DVDQDSPASASKEEMYDLLEARIKNSEGTWVQCCEAKCNKWRYLQNVVDPNEVPDEWYCFMNKGEQLPSLHNRRRRSAARKDELPSKVYCMSETALLNFGLQFLFYRYNKRHSKKKTAASVL</sequence>
<name>A0A147BBL1_IXORI</name>
<dbReference type="PANTHER" id="PTHR15999">
    <property type="entry name" value="ZINC FINGER CW-TYPE PWWP DOMAIN PROTEIN 1"/>
    <property type="match status" value="1"/>
</dbReference>
<keyword evidence="3" id="KW-0862">Zinc</keyword>
<evidence type="ECO:0000256" key="3">
    <source>
        <dbReference type="ARBA" id="ARBA00022833"/>
    </source>
</evidence>
<reference evidence="5" key="1">
    <citation type="journal article" date="2018" name="PLoS Negl. Trop. Dis.">
        <title>Sialome diversity of ticks revealed by RNAseq of single tick salivary glands.</title>
        <authorList>
            <person name="Perner J."/>
            <person name="Kropackova S."/>
            <person name="Kopacek P."/>
            <person name="Ribeiro J.M."/>
        </authorList>
    </citation>
    <scope>NUCLEOTIDE SEQUENCE</scope>
    <source>
        <strain evidence="5">Siblings of single egg batch collected in Ceske Budejovice</strain>
        <tissue evidence="5">Salivary glands</tissue>
    </source>
</reference>
<feature type="domain" description="CW-type" evidence="4">
    <location>
        <begin position="24"/>
        <end position="86"/>
    </location>
</feature>
<proteinExistence type="predicted"/>
<dbReference type="Pfam" id="PF07496">
    <property type="entry name" value="zf-CW"/>
    <property type="match status" value="1"/>
</dbReference>
<keyword evidence="1" id="KW-0479">Metal-binding</keyword>